<keyword evidence="4" id="KW-1134">Transmembrane beta strand</keyword>
<feature type="signal peptide" evidence="8">
    <location>
        <begin position="1"/>
        <end position="23"/>
    </location>
</feature>
<evidence type="ECO:0008006" key="11">
    <source>
        <dbReference type="Google" id="ProtNLM"/>
    </source>
</evidence>
<evidence type="ECO:0000256" key="2">
    <source>
        <dbReference type="ARBA" id="ARBA00007613"/>
    </source>
</evidence>
<organism evidence="9 10">
    <name type="scientific">Taibaiella soli</name>
    <dbReference type="NCBI Taxonomy" id="1649169"/>
    <lineage>
        <taxon>Bacteria</taxon>
        <taxon>Pseudomonadati</taxon>
        <taxon>Bacteroidota</taxon>
        <taxon>Chitinophagia</taxon>
        <taxon>Chitinophagales</taxon>
        <taxon>Chitinophagaceae</taxon>
        <taxon>Taibaiella</taxon>
    </lineage>
</organism>
<dbReference type="GO" id="GO:0015288">
    <property type="term" value="F:porin activity"/>
    <property type="evidence" value="ECO:0007669"/>
    <property type="project" value="TreeGrafter"/>
</dbReference>
<evidence type="ECO:0000256" key="3">
    <source>
        <dbReference type="ARBA" id="ARBA00022448"/>
    </source>
</evidence>
<keyword evidence="3" id="KW-0813">Transport</keyword>
<dbReference type="InterPro" id="IPR003423">
    <property type="entry name" value="OMP_efflux"/>
</dbReference>
<dbReference type="RefSeq" id="WP_110998670.1">
    <property type="nucleotide sequence ID" value="NZ_QKTW01000015.1"/>
</dbReference>
<protein>
    <recommendedName>
        <fullName evidence="11">TolC family protein</fullName>
    </recommendedName>
</protein>
<dbReference type="GO" id="GO:1990281">
    <property type="term" value="C:efflux pump complex"/>
    <property type="evidence" value="ECO:0007669"/>
    <property type="project" value="TreeGrafter"/>
</dbReference>
<dbReference type="PANTHER" id="PTHR30026:SF20">
    <property type="entry name" value="OUTER MEMBRANE PROTEIN TOLC"/>
    <property type="match status" value="1"/>
</dbReference>
<sequence length="448" mass="50463">MRQSLLKTSLLLAVGFLPGLVQAQEAATPMSVDECIEYAIQHKNVMKNIRLDEAIAKAKNREVTGLALPQVNGSGSYQYYIETQKTFLPGEFFGQPAGTFQAIAFTPKNNVTGTLTASQLLFDGSVAVALQARKTLEEFATINTQRTEVDIRETVSKLYYAVLINEKQLEILDNNYKDVQKIAEDNEKAYKIGVVEKIAVDQLKVQAANIQTEKIRQENQFAVSILTLKYQMGMPLDSTIGLSDTLAEGMVSMADLLEDYPFEFSQRPDYKLTETQQQLNLLDLKRYKWQNLPSLRANGAYGYNYASDQFSAMFQNPYLHFSYVGLNLNVPIFDGNQRRSRVKQANFAVEKTKNTLEDQRNGITYQQQQSRSTLKNAIIALQNQRANLDLAKNVYTLAQKKYRQGVGSNLEVIQTETAYLQAQSNFFLSLNAAIYAKIELQKALGILK</sequence>
<keyword evidence="6" id="KW-0472">Membrane</keyword>
<gene>
    <name evidence="9" type="ORF">DN068_09465</name>
</gene>
<dbReference type="PANTHER" id="PTHR30026">
    <property type="entry name" value="OUTER MEMBRANE PROTEIN TOLC"/>
    <property type="match status" value="1"/>
</dbReference>
<dbReference type="EMBL" id="QKTW01000015">
    <property type="protein sequence ID" value="PZF73092.1"/>
    <property type="molecule type" value="Genomic_DNA"/>
</dbReference>
<evidence type="ECO:0000313" key="9">
    <source>
        <dbReference type="EMBL" id="PZF73092.1"/>
    </source>
</evidence>
<comment type="subcellular location">
    <subcellularLocation>
        <location evidence="1">Cell outer membrane</location>
    </subcellularLocation>
</comment>
<dbReference type="AlphaFoldDB" id="A0A2W2AHR3"/>
<dbReference type="Gene3D" id="1.20.1600.10">
    <property type="entry name" value="Outer membrane efflux proteins (OEP)"/>
    <property type="match status" value="1"/>
</dbReference>
<dbReference type="OrthoDB" id="367883at2"/>
<dbReference type="GO" id="GO:0015562">
    <property type="term" value="F:efflux transmembrane transporter activity"/>
    <property type="evidence" value="ECO:0007669"/>
    <property type="project" value="InterPro"/>
</dbReference>
<dbReference type="GO" id="GO:0009279">
    <property type="term" value="C:cell outer membrane"/>
    <property type="evidence" value="ECO:0007669"/>
    <property type="project" value="UniProtKB-SubCell"/>
</dbReference>
<keyword evidence="5" id="KW-0812">Transmembrane</keyword>
<keyword evidence="8" id="KW-0732">Signal</keyword>
<reference evidence="9 10" key="1">
    <citation type="submission" date="2018-06" db="EMBL/GenBank/DDBJ databases">
        <title>Mucibacter soli gen. nov., sp. nov., a new member of the family Chitinophagaceae producing mucin.</title>
        <authorList>
            <person name="Kim M.-K."/>
            <person name="Park S."/>
            <person name="Kim T.-S."/>
            <person name="Joung Y."/>
            <person name="Han J.-H."/>
            <person name="Kim S.B."/>
        </authorList>
    </citation>
    <scope>NUCLEOTIDE SEQUENCE [LARGE SCALE GENOMIC DNA]</scope>
    <source>
        <strain evidence="9 10">R1-15</strain>
    </source>
</reference>
<keyword evidence="7" id="KW-0998">Cell outer membrane</keyword>
<evidence type="ECO:0000256" key="5">
    <source>
        <dbReference type="ARBA" id="ARBA00022692"/>
    </source>
</evidence>
<name>A0A2W2AHR3_9BACT</name>
<dbReference type="SUPFAM" id="SSF56954">
    <property type="entry name" value="Outer membrane efflux proteins (OEP)"/>
    <property type="match status" value="1"/>
</dbReference>
<evidence type="ECO:0000313" key="10">
    <source>
        <dbReference type="Proteomes" id="UP000248745"/>
    </source>
</evidence>
<comment type="caution">
    <text evidence="9">The sequence shown here is derived from an EMBL/GenBank/DDBJ whole genome shotgun (WGS) entry which is preliminary data.</text>
</comment>
<accession>A0A2W2AHR3</accession>
<dbReference type="Pfam" id="PF02321">
    <property type="entry name" value="OEP"/>
    <property type="match status" value="2"/>
</dbReference>
<proteinExistence type="inferred from homology"/>
<evidence type="ECO:0000256" key="6">
    <source>
        <dbReference type="ARBA" id="ARBA00023136"/>
    </source>
</evidence>
<feature type="chain" id="PRO_5016165629" description="TolC family protein" evidence="8">
    <location>
        <begin position="24"/>
        <end position="448"/>
    </location>
</feature>
<dbReference type="InterPro" id="IPR051906">
    <property type="entry name" value="TolC-like"/>
</dbReference>
<evidence type="ECO:0000256" key="8">
    <source>
        <dbReference type="SAM" id="SignalP"/>
    </source>
</evidence>
<evidence type="ECO:0000256" key="4">
    <source>
        <dbReference type="ARBA" id="ARBA00022452"/>
    </source>
</evidence>
<evidence type="ECO:0000256" key="1">
    <source>
        <dbReference type="ARBA" id="ARBA00004442"/>
    </source>
</evidence>
<keyword evidence="10" id="KW-1185">Reference proteome</keyword>
<comment type="similarity">
    <text evidence="2">Belongs to the outer membrane factor (OMF) (TC 1.B.17) family.</text>
</comment>
<evidence type="ECO:0000256" key="7">
    <source>
        <dbReference type="ARBA" id="ARBA00023237"/>
    </source>
</evidence>
<dbReference type="Proteomes" id="UP000248745">
    <property type="component" value="Unassembled WGS sequence"/>
</dbReference>